<evidence type="ECO:0000313" key="1">
    <source>
        <dbReference type="EMBL" id="KAB0800891.1"/>
    </source>
</evidence>
<reference evidence="1 2" key="1">
    <citation type="journal article" date="2018" name="Elife">
        <title>Firefly genomes illuminate parallel origins of bioluminescence in beetles.</title>
        <authorList>
            <person name="Fallon T.R."/>
            <person name="Lower S.E."/>
            <person name="Chang C.H."/>
            <person name="Bessho-Uehara M."/>
            <person name="Martin G.J."/>
            <person name="Bewick A.J."/>
            <person name="Behringer M."/>
            <person name="Debat H.J."/>
            <person name="Wong I."/>
            <person name="Day J.C."/>
            <person name="Suvorov A."/>
            <person name="Silva C.J."/>
            <person name="Stanger-Hall K.F."/>
            <person name="Hall D.W."/>
            <person name="Schmitz R.J."/>
            <person name="Nelson D.R."/>
            <person name="Lewis S.M."/>
            <person name="Shigenobu S."/>
            <person name="Bybee S.M."/>
            <person name="Larracuente A.M."/>
            <person name="Oba Y."/>
            <person name="Weng J.K."/>
        </authorList>
    </citation>
    <scope>NUCLEOTIDE SEQUENCE [LARGE SCALE GENOMIC DNA]</scope>
    <source>
        <strain evidence="1">1611_PpyrPB1</strain>
        <tissue evidence="1">Whole body</tissue>
    </source>
</reference>
<organism evidence="1 2">
    <name type="scientific">Photinus pyralis</name>
    <name type="common">Common eastern firefly</name>
    <name type="synonym">Lampyris pyralis</name>
    <dbReference type="NCBI Taxonomy" id="7054"/>
    <lineage>
        <taxon>Eukaryota</taxon>
        <taxon>Metazoa</taxon>
        <taxon>Ecdysozoa</taxon>
        <taxon>Arthropoda</taxon>
        <taxon>Hexapoda</taxon>
        <taxon>Insecta</taxon>
        <taxon>Pterygota</taxon>
        <taxon>Neoptera</taxon>
        <taxon>Endopterygota</taxon>
        <taxon>Coleoptera</taxon>
        <taxon>Polyphaga</taxon>
        <taxon>Elateriformia</taxon>
        <taxon>Elateroidea</taxon>
        <taxon>Lampyridae</taxon>
        <taxon>Lampyrinae</taxon>
        <taxon>Photinus</taxon>
    </lineage>
</organism>
<name>A0A5N4AU73_PHOPY</name>
<protein>
    <submittedName>
        <fullName evidence="1">Uncharacterized protein</fullName>
    </submittedName>
</protein>
<proteinExistence type="predicted"/>
<dbReference type="Proteomes" id="UP000327044">
    <property type="component" value="Unassembled WGS sequence"/>
</dbReference>
<sequence length="101" mass="11583">MVKTDKVRTIAFVFLLENALKSAEPKYVSDMTILSLPFSSGAHGFLQISKRVGNKNIFFKPLNIPTNLISRFRILACTMFVRQNCKIVSFKLKISYRLPRN</sequence>
<keyword evidence="2" id="KW-1185">Reference proteome</keyword>
<dbReference type="AlphaFoldDB" id="A0A5N4AU73"/>
<evidence type="ECO:0000313" key="2">
    <source>
        <dbReference type="Proteomes" id="UP000327044"/>
    </source>
</evidence>
<accession>A0A5N4AU73</accession>
<comment type="caution">
    <text evidence="1">The sequence shown here is derived from an EMBL/GenBank/DDBJ whole genome shotgun (WGS) entry which is preliminary data.</text>
</comment>
<dbReference type="EMBL" id="VVIM01000003">
    <property type="protein sequence ID" value="KAB0800891.1"/>
    <property type="molecule type" value="Genomic_DNA"/>
</dbReference>
<dbReference type="InParanoid" id="A0A5N4AU73"/>
<gene>
    <name evidence="1" type="ORF">PPYR_05245</name>
</gene>